<keyword evidence="7" id="KW-1185">Reference proteome</keyword>
<protein>
    <submittedName>
        <fullName evidence="6">FadR family transcriptional regulator</fullName>
    </submittedName>
</protein>
<dbReference type="Gene3D" id="1.20.120.530">
    <property type="entry name" value="GntR ligand-binding domain-like"/>
    <property type="match status" value="1"/>
</dbReference>
<dbReference type="GO" id="GO:0003700">
    <property type="term" value="F:DNA-binding transcription factor activity"/>
    <property type="evidence" value="ECO:0007669"/>
    <property type="project" value="InterPro"/>
</dbReference>
<organism evidence="6 7">
    <name type="scientific">Microvirga brassicacearum</name>
    <dbReference type="NCBI Taxonomy" id="2580413"/>
    <lineage>
        <taxon>Bacteria</taxon>
        <taxon>Pseudomonadati</taxon>
        <taxon>Pseudomonadota</taxon>
        <taxon>Alphaproteobacteria</taxon>
        <taxon>Hyphomicrobiales</taxon>
        <taxon>Methylobacteriaceae</taxon>
        <taxon>Microvirga</taxon>
    </lineage>
</organism>
<evidence type="ECO:0000256" key="3">
    <source>
        <dbReference type="ARBA" id="ARBA00023163"/>
    </source>
</evidence>
<dbReference type="Pfam" id="PF00392">
    <property type="entry name" value="GntR"/>
    <property type="match status" value="1"/>
</dbReference>
<keyword evidence="1" id="KW-0805">Transcription regulation</keyword>
<dbReference type="RefSeq" id="WP_150944061.1">
    <property type="nucleotide sequence ID" value="NZ_VCMV01000013.1"/>
</dbReference>
<dbReference type="PANTHER" id="PTHR43537:SF5">
    <property type="entry name" value="UXU OPERON TRANSCRIPTIONAL REGULATOR"/>
    <property type="match status" value="1"/>
</dbReference>
<name>A0A5N3PDA8_9HYPH</name>
<evidence type="ECO:0000313" key="6">
    <source>
        <dbReference type="EMBL" id="KAB0267722.1"/>
    </source>
</evidence>
<evidence type="ECO:0000259" key="5">
    <source>
        <dbReference type="PROSITE" id="PS50949"/>
    </source>
</evidence>
<dbReference type="Gene3D" id="1.10.10.10">
    <property type="entry name" value="Winged helix-like DNA-binding domain superfamily/Winged helix DNA-binding domain"/>
    <property type="match status" value="1"/>
</dbReference>
<sequence length="258" mass="28614">MQHPETFADSSDFALRQMRALLDERSEPDGDRRLPPERTLAVQLGVGRRTLRRALEVLEAEGHIWRQQGKGTFVGPRPLRGEVSLVELSSRTNPLEVMEARLEIEPALARLAALRASNGDIERLKHLAEKTEFMADGDADSRELWDGAFHRAIAEAAGNSLLFAFVDVVDRIRQDPTWRRLRERARAPASQRGYVAQHHRVVAAIAARDAGGAETAMRDHLEAVRASVLRVMTRPAGGEQDNQIEQPAHAASHGRPAA</sequence>
<dbReference type="CDD" id="cd07377">
    <property type="entry name" value="WHTH_GntR"/>
    <property type="match status" value="1"/>
</dbReference>
<dbReference type="SUPFAM" id="SSF46785">
    <property type="entry name" value="Winged helix' DNA-binding domain"/>
    <property type="match status" value="1"/>
</dbReference>
<dbReference type="Proteomes" id="UP000325684">
    <property type="component" value="Unassembled WGS sequence"/>
</dbReference>
<dbReference type="SMART" id="SM00345">
    <property type="entry name" value="HTH_GNTR"/>
    <property type="match status" value="1"/>
</dbReference>
<dbReference type="PRINTS" id="PR00035">
    <property type="entry name" value="HTHGNTR"/>
</dbReference>
<dbReference type="InterPro" id="IPR036388">
    <property type="entry name" value="WH-like_DNA-bd_sf"/>
</dbReference>
<dbReference type="InterPro" id="IPR008920">
    <property type="entry name" value="TF_FadR/GntR_C"/>
</dbReference>
<comment type="caution">
    <text evidence="6">The sequence shown here is derived from an EMBL/GenBank/DDBJ whole genome shotgun (WGS) entry which is preliminary data.</text>
</comment>
<dbReference type="InterPro" id="IPR000524">
    <property type="entry name" value="Tscrpt_reg_HTH_GntR"/>
</dbReference>
<feature type="domain" description="HTH gntR-type" evidence="5">
    <location>
        <begin position="8"/>
        <end position="77"/>
    </location>
</feature>
<dbReference type="SUPFAM" id="SSF48008">
    <property type="entry name" value="GntR ligand-binding domain-like"/>
    <property type="match status" value="1"/>
</dbReference>
<dbReference type="PROSITE" id="PS50949">
    <property type="entry name" value="HTH_GNTR"/>
    <property type="match status" value="1"/>
</dbReference>
<dbReference type="SMART" id="SM00895">
    <property type="entry name" value="FCD"/>
    <property type="match status" value="1"/>
</dbReference>
<dbReference type="PANTHER" id="PTHR43537">
    <property type="entry name" value="TRANSCRIPTIONAL REGULATOR, GNTR FAMILY"/>
    <property type="match status" value="1"/>
</dbReference>
<evidence type="ECO:0000313" key="7">
    <source>
        <dbReference type="Proteomes" id="UP000325684"/>
    </source>
</evidence>
<proteinExistence type="predicted"/>
<evidence type="ECO:0000256" key="2">
    <source>
        <dbReference type="ARBA" id="ARBA00023125"/>
    </source>
</evidence>
<gene>
    <name evidence="6" type="ORF">FEZ63_10625</name>
</gene>
<dbReference type="GO" id="GO:0003677">
    <property type="term" value="F:DNA binding"/>
    <property type="evidence" value="ECO:0007669"/>
    <property type="project" value="UniProtKB-KW"/>
</dbReference>
<dbReference type="InterPro" id="IPR011711">
    <property type="entry name" value="GntR_C"/>
</dbReference>
<keyword evidence="2" id="KW-0238">DNA-binding</keyword>
<dbReference type="AlphaFoldDB" id="A0A5N3PDA8"/>
<dbReference type="EMBL" id="VCMV01000013">
    <property type="protein sequence ID" value="KAB0267722.1"/>
    <property type="molecule type" value="Genomic_DNA"/>
</dbReference>
<evidence type="ECO:0000256" key="4">
    <source>
        <dbReference type="SAM" id="MobiDB-lite"/>
    </source>
</evidence>
<keyword evidence="3" id="KW-0804">Transcription</keyword>
<dbReference type="Pfam" id="PF07729">
    <property type="entry name" value="FCD"/>
    <property type="match status" value="1"/>
</dbReference>
<reference evidence="6 7" key="1">
    <citation type="journal article" date="2019" name="Microorganisms">
        <title>Genome Insights into the Novel Species Microvirga brassicacearum, a Rapeseed Endophyte with Biotechnological Potential.</title>
        <authorList>
            <person name="Jimenez-Gomez A."/>
            <person name="Saati-Santamaria Z."/>
            <person name="Igual J.M."/>
            <person name="Rivas R."/>
            <person name="Mateos P.F."/>
            <person name="Garcia-Fraile P."/>
        </authorList>
    </citation>
    <scope>NUCLEOTIDE SEQUENCE [LARGE SCALE GENOMIC DNA]</scope>
    <source>
        <strain evidence="6 7">CDVBN77</strain>
    </source>
</reference>
<dbReference type="InterPro" id="IPR036390">
    <property type="entry name" value="WH_DNA-bd_sf"/>
</dbReference>
<evidence type="ECO:0000256" key="1">
    <source>
        <dbReference type="ARBA" id="ARBA00023015"/>
    </source>
</evidence>
<dbReference type="OrthoDB" id="7347280at2"/>
<accession>A0A5N3PDA8</accession>
<feature type="region of interest" description="Disordered" evidence="4">
    <location>
        <begin position="236"/>
        <end position="258"/>
    </location>
</feature>